<proteinExistence type="predicted"/>
<dbReference type="PANTHER" id="PTHR46797">
    <property type="entry name" value="HTH-TYPE TRANSCRIPTIONAL REGULATOR"/>
    <property type="match status" value="1"/>
</dbReference>
<dbReference type="Gene3D" id="1.10.260.40">
    <property type="entry name" value="lambda repressor-like DNA-binding domains"/>
    <property type="match status" value="1"/>
</dbReference>
<name>A0A1H4SZQ7_9MICC</name>
<evidence type="ECO:0000313" key="4">
    <source>
        <dbReference type="Proteomes" id="UP000182652"/>
    </source>
</evidence>
<dbReference type="InterPro" id="IPR001387">
    <property type="entry name" value="Cro/C1-type_HTH"/>
</dbReference>
<gene>
    <name evidence="3" type="ORF">SAMN04489745_3018</name>
</gene>
<keyword evidence="4" id="KW-1185">Reference proteome</keyword>
<evidence type="ECO:0000259" key="2">
    <source>
        <dbReference type="PROSITE" id="PS50943"/>
    </source>
</evidence>
<dbReference type="InterPro" id="IPR050807">
    <property type="entry name" value="TransReg_Diox_bact_type"/>
</dbReference>
<dbReference type="Gene3D" id="2.60.120.10">
    <property type="entry name" value="Jelly Rolls"/>
    <property type="match status" value="1"/>
</dbReference>
<protein>
    <submittedName>
        <fullName evidence="3">Transcriptional regulator, contains XRE-family HTH domain</fullName>
    </submittedName>
</protein>
<dbReference type="AlphaFoldDB" id="A0A1H4SZQ7"/>
<dbReference type="SUPFAM" id="SSF47413">
    <property type="entry name" value="lambda repressor-like DNA-binding domains"/>
    <property type="match status" value="1"/>
</dbReference>
<dbReference type="InterPro" id="IPR013096">
    <property type="entry name" value="Cupin_2"/>
</dbReference>
<dbReference type="RefSeq" id="WP_066214347.1">
    <property type="nucleotide sequence ID" value="NZ_FNSN01000003.1"/>
</dbReference>
<accession>A0A1H4SZQ7</accession>
<dbReference type="SMART" id="SM00530">
    <property type="entry name" value="HTH_XRE"/>
    <property type="match status" value="1"/>
</dbReference>
<reference evidence="3 4" key="1">
    <citation type="submission" date="2016-10" db="EMBL/GenBank/DDBJ databases">
        <authorList>
            <person name="de Groot N.N."/>
        </authorList>
    </citation>
    <scope>NUCLEOTIDE SEQUENCE [LARGE SCALE GENOMIC DNA]</scope>
    <source>
        <strain evidence="3 4">DSM 10495</strain>
    </source>
</reference>
<dbReference type="Pfam" id="PF07883">
    <property type="entry name" value="Cupin_2"/>
    <property type="match status" value="1"/>
</dbReference>
<dbReference type="CDD" id="cd02209">
    <property type="entry name" value="cupin_XRE_C"/>
    <property type="match status" value="1"/>
</dbReference>
<dbReference type="PANTHER" id="PTHR46797:SF1">
    <property type="entry name" value="METHYLPHOSPHONATE SYNTHASE"/>
    <property type="match status" value="1"/>
</dbReference>
<dbReference type="InterPro" id="IPR014710">
    <property type="entry name" value="RmlC-like_jellyroll"/>
</dbReference>
<dbReference type="STRING" id="156980.SAMN04489745_3018"/>
<organism evidence="3 4">
    <name type="scientific">Arthrobacter woluwensis</name>
    <dbReference type="NCBI Taxonomy" id="156980"/>
    <lineage>
        <taxon>Bacteria</taxon>
        <taxon>Bacillati</taxon>
        <taxon>Actinomycetota</taxon>
        <taxon>Actinomycetes</taxon>
        <taxon>Micrococcales</taxon>
        <taxon>Micrococcaceae</taxon>
        <taxon>Arthrobacter</taxon>
    </lineage>
</organism>
<dbReference type="GO" id="GO:0003700">
    <property type="term" value="F:DNA-binding transcription factor activity"/>
    <property type="evidence" value="ECO:0007669"/>
    <property type="project" value="TreeGrafter"/>
</dbReference>
<sequence>MASPQDSHDSELNSLLAGVGPRLRAIREARNLTLGELSGLTGTSVSTLSRLESGGRKPTLELLYPLARAYRVPLDELVGAPAVGDPRVHIKPISKYGQTLLPLSRGDSGMRAYKHVLHGKSMPEEPQPKVHPGHEWLYVLAGELRLVLGSQEYRLGPGEAAEFDTTTPHWFGAAGPVATEFLGIFSPAGEKVHVSEF</sequence>
<evidence type="ECO:0000256" key="1">
    <source>
        <dbReference type="ARBA" id="ARBA00023125"/>
    </source>
</evidence>
<dbReference type="PROSITE" id="PS50943">
    <property type="entry name" value="HTH_CROC1"/>
    <property type="match status" value="1"/>
</dbReference>
<feature type="domain" description="HTH cro/C1-type" evidence="2">
    <location>
        <begin position="23"/>
        <end position="77"/>
    </location>
</feature>
<dbReference type="Pfam" id="PF01381">
    <property type="entry name" value="HTH_3"/>
    <property type="match status" value="1"/>
</dbReference>
<dbReference type="InterPro" id="IPR010982">
    <property type="entry name" value="Lambda_DNA-bd_dom_sf"/>
</dbReference>
<dbReference type="Proteomes" id="UP000182652">
    <property type="component" value="Unassembled WGS sequence"/>
</dbReference>
<dbReference type="InterPro" id="IPR011051">
    <property type="entry name" value="RmlC_Cupin_sf"/>
</dbReference>
<evidence type="ECO:0000313" key="3">
    <source>
        <dbReference type="EMBL" id="SEC49662.1"/>
    </source>
</evidence>
<dbReference type="CDD" id="cd00093">
    <property type="entry name" value="HTH_XRE"/>
    <property type="match status" value="1"/>
</dbReference>
<dbReference type="GO" id="GO:0005829">
    <property type="term" value="C:cytosol"/>
    <property type="evidence" value="ECO:0007669"/>
    <property type="project" value="TreeGrafter"/>
</dbReference>
<dbReference type="GO" id="GO:0003677">
    <property type="term" value="F:DNA binding"/>
    <property type="evidence" value="ECO:0007669"/>
    <property type="project" value="UniProtKB-KW"/>
</dbReference>
<keyword evidence="1" id="KW-0238">DNA-binding</keyword>
<dbReference type="EMBL" id="FNSN01000003">
    <property type="protein sequence ID" value="SEC49662.1"/>
    <property type="molecule type" value="Genomic_DNA"/>
</dbReference>
<dbReference type="SUPFAM" id="SSF51182">
    <property type="entry name" value="RmlC-like cupins"/>
    <property type="match status" value="1"/>
</dbReference>